<keyword evidence="2" id="KW-1185">Reference proteome</keyword>
<evidence type="ECO:0000313" key="1">
    <source>
        <dbReference type="EMBL" id="AWV90784.1"/>
    </source>
</evidence>
<protein>
    <submittedName>
        <fullName evidence="1">Uncharacterized protein</fullName>
    </submittedName>
</protein>
<gene>
    <name evidence="1" type="ORF">DN745_16255</name>
</gene>
<organism evidence="1 2">
    <name type="scientific">Bradymonas sediminis</name>
    <dbReference type="NCBI Taxonomy" id="1548548"/>
    <lineage>
        <taxon>Bacteria</taxon>
        <taxon>Deltaproteobacteria</taxon>
        <taxon>Bradymonadales</taxon>
        <taxon>Bradymonadaceae</taxon>
        <taxon>Bradymonas</taxon>
    </lineage>
</organism>
<sequence>MLSFVFLVGLSVAPIFGCSDDSAPTDSGPEAVLAISYPESGAFINKSRVMVRGTAEGVDTVKVNGNQAEVVSGEWKVLVDFAEGEALATASAGKAEASVDFVVDTIAPVIELAQPARGLMQADSDGDQVVFAGRVTEEVSGLKVLGLDGAGVSFDEDGNFTHSAELRPGYNEFELKAVDGAGNESKTMRAVVFGPLAGATDEIDSAAEILLSPALFADAGDVILSLMTPERLSEFLQGSMADNENFQIDSIDYSDASVEIAPHSMDPLHDTGYITIDLSVEALVIAGTVTFEGESLPVTITIDQVAISTELTLAATEAGGLDISFSESVLEFEEDALHFDVAGKTEQDLGEGLRNVLFTVATGVAKTAFSEILSDELFAQLYDPGLLRRSVELLGRTLEFQLYIRQVRITEGDGIFVKASIAVVSPKFEGVPDVPGALDLPQGPRTSSSLAGDLLVSTRRTAVNRILHGAWRSGLLNLALVGSDFAGFELPVELSASALSVLLDSRISQLADKSTPAGLKLRPLLPPIVDLKQSPAAVEAGANDIRLQLGDLMADLQLLPSDGAPIDIATVALYVDISAQFTSRDGKLGLTMDATARADVAEEPTLDLDDAKIEDLLTNLVGLATQMLGNKLELGADTELGWLRVREPQAEVHGVEFDQLSVAADVEAVPQE</sequence>
<dbReference type="Proteomes" id="UP000249799">
    <property type="component" value="Chromosome"/>
</dbReference>
<name>A0A2Z4FQ71_9DELT</name>
<dbReference type="AlphaFoldDB" id="A0A2Z4FQ71"/>
<accession>A0A2Z4FQ71</accession>
<dbReference type="EMBL" id="CP030032">
    <property type="protein sequence ID" value="AWV90784.1"/>
    <property type="molecule type" value="Genomic_DNA"/>
</dbReference>
<dbReference type="OrthoDB" id="9804686at2"/>
<dbReference type="InterPro" id="IPR013783">
    <property type="entry name" value="Ig-like_fold"/>
</dbReference>
<reference evidence="1 2" key="1">
    <citation type="submission" date="2018-06" db="EMBL/GenBank/DDBJ databases">
        <title>Lujinxingia sediminis gen. nov. sp. nov., a new facultative anaerobic member of the class Deltaproteobacteria, and proposal of Lujinxingaceae fam. nov.</title>
        <authorList>
            <person name="Guo L.-Y."/>
            <person name="Li C.-M."/>
            <person name="Wang S."/>
            <person name="Du Z.-J."/>
        </authorList>
    </citation>
    <scope>NUCLEOTIDE SEQUENCE [LARGE SCALE GENOMIC DNA]</scope>
    <source>
        <strain evidence="1 2">FA350</strain>
    </source>
</reference>
<evidence type="ECO:0000313" key="2">
    <source>
        <dbReference type="Proteomes" id="UP000249799"/>
    </source>
</evidence>
<dbReference type="KEGG" id="bsed:DN745_16255"/>
<dbReference type="Gene3D" id="2.60.40.10">
    <property type="entry name" value="Immunoglobulins"/>
    <property type="match status" value="2"/>
</dbReference>
<proteinExistence type="predicted"/>
<dbReference type="RefSeq" id="WP_111336436.1">
    <property type="nucleotide sequence ID" value="NZ_CP030032.1"/>
</dbReference>